<reference evidence="7 8" key="1">
    <citation type="journal article" date="2013" name="Nat. Commun.">
        <title>Genome analysis reveals insights into physiology and longevity of the Brandt's bat Myotis brandtii.</title>
        <authorList>
            <person name="Seim I."/>
            <person name="Fang X."/>
            <person name="Xiong Z."/>
            <person name="Lobanov A.V."/>
            <person name="Huang Z."/>
            <person name="Ma S."/>
            <person name="Feng Y."/>
            <person name="Turanov A.A."/>
            <person name="Zhu Y."/>
            <person name="Lenz T.L."/>
            <person name="Gerashchenko M.V."/>
            <person name="Fan D."/>
            <person name="Hee Yim S."/>
            <person name="Yao X."/>
            <person name="Jordan D."/>
            <person name="Xiong Y."/>
            <person name="Ma Y."/>
            <person name="Lyapunov A.N."/>
            <person name="Chen G."/>
            <person name="Kulakova O.I."/>
            <person name="Sun Y."/>
            <person name="Lee S.G."/>
            <person name="Bronson R.T."/>
            <person name="Moskalev A.A."/>
            <person name="Sunyaev S.R."/>
            <person name="Zhang G."/>
            <person name="Krogh A."/>
            <person name="Wang J."/>
            <person name="Gladyshev V.N."/>
        </authorList>
    </citation>
    <scope>NUCLEOTIDE SEQUENCE [LARGE SCALE GENOMIC DNA]</scope>
</reference>
<dbReference type="EMBL" id="KE164706">
    <property type="protein sequence ID" value="EPQ19581.1"/>
    <property type="molecule type" value="Genomic_DNA"/>
</dbReference>
<keyword evidence="2" id="KW-0813">Transport</keyword>
<dbReference type="GO" id="GO:0015165">
    <property type="term" value="F:pyrimidine nucleotide-sugar transmembrane transporter activity"/>
    <property type="evidence" value="ECO:0007669"/>
    <property type="project" value="InterPro"/>
</dbReference>
<dbReference type="AlphaFoldDB" id="S7NQP5"/>
<evidence type="ECO:0000313" key="7">
    <source>
        <dbReference type="EMBL" id="EPQ19581.1"/>
    </source>
</evidence>
<dbReference type="InterPro" id="IPR007271">
    <property type="entry name" value="Nuc_sug_transpt"/>
</dbReference>
<name>S7NQP5_MYOBR</name>
<keyword evidence="4 6" id="KW-1133">Transmembrane helix</keyword>
<evidence type="ECO:0000256" key="6">
    <source>
        <dbReference type="SAM" id="Phobius"/>
    </source>
</evidence>
<dbReference type="GO" id="GO:0000139">
    <property type="term" value="C:Golgi membrane"/>
    <property type="evidence" value="ECO:0007669"/>
    <property type="project" value="UniProtKB-SubCell"/>
</dbReference>
<feature type="transmembrane region" description="Helical" evidence="6">
    <location>
        <begin position="123"/>
        <end position="143"/>
    </location>
</feature>
<accession>S7NQP5</accession>
<dbReference type="PANTHER" id="PTHR10231">
    <property type="entry name" value="NUCLEOTIDE-SUGAR TRANSMEMBRANE TRANSPORTER"/>
    <property type="match status" value="1"/>
</dbReference>
<evidence type="ECO:0000256" key="1">
    <source>
        <dbReference type="ARBA" id="ARBA00004141"/>
    </source>
</evidence>
<evidence type="ECO:0000313" key="8">
    <source>
        <dbReference type="Proteomes" id="UP000052978"/>
    </source>
</evidence>
<organism evidence="7 8">
    <name type="scientific">Myotis brandtii</name>
    <name type="common">Brandt's bat</name>
    <dbReference type="NCBI Taxonomy" id="109478"/>
    <lineage>
        <taxon>Eukaryota</taxon>
        <taxon>Metazoa</taxon>
        <taxon>Chordata</taxon>
        <taxon>Craniata</taxon>
        <taxon>Vertebrata</taxon>
        <taxon>Euteleostomi</taxon>
        <taxon>Mammalia</taxon>
        <taxon>Eutheria</taxon>
        <taxon>Laurasiatheria</taxon>
        <taxon>Chiroptera</taxon>
        <taxon>Yangochiroptera</taxon>
        <taxon>Vespertilionidae</taxon>
        <taxon>Myotis</taxon>
    </lineage>
</organism>
<keyword evidence="5 6" id="KW-0472">Membrane</keyword>
<proteinExistence type="predicted"/>
<evidence type="ECO:0000256" key="3">
    <source>
        <dbReference type="ARBA" id="ARBA00022692"/>
    </source>
</evidence>
<evidence type="ECO:0000256" key="5">
    <source>
        <dbReference type="ARBA" id="ARBA00023136"/>
    </source>
</evidence>
<keyword evidence="3 6" id="KW-0812">Transmembrane</keyword>
<keyword evidence="8" id="KW-1185">Reference proteome</keyword>
<feature type="transmembrane region" description="Helical" evidence="6">
    <location>
        <begin position="87"/>
        <end position="103"/>
    </location>
</feature>
<gene>
    <name evidence="7" type="ORF">D623_10018426</name>
</gene>
<sequence length="146" mass="15840">MACHLLVCKDSQCGLRALNRLLREEILNKPMGTIKPAIPPGISALQNHLLHVALSDLHAATDQITDQLKIPTRALFSMSLPSKKRGVCRWLSLVILMAGVAFVQWPSDAQELHPKARSASSQFVGLMAVLTACFSSGFAGVCFEKS</sequence>
<protein>
    <submittedName>
        <fullName evidence="7">UDP-N-acetylglucosamine transporter</fullName>
    </submittedName>
</protein>
<evidence type="ECO:0000256" key="4">
    <source>
        <dbReference type="ARBA" id="ARBA00022989"/>
    </source>
</evidence>
<dbReference type="Pfam" id="PF04142">
    <property type="entry name" value="Nuc_sug_transp"/>
    <property type="match status" value="1"/>
</dbReference>
<dbReference type="Proteomes" id="UP000052978">
    <property type="component" value="Unassembled WGS sequence"/>
</dbReference>
<keyword evidence="2" id="KW-0762">Sugar transport</keyword>
<dbReference type="NCBIfam" id="TIGR00803">
    <property type="entry name" value="nst"/>
    <property type="match status" value="1"/>
</dbReference>
<comment type="subcellular location">
    <subcellularLocation>
        <location evidence="1">Membrane</location>
        <topology evidence="1">Multi-pass membrane protein</topology>
    </subcellularLocation>
</comment>
<evidence type="ECO:0000256" key="2">
    <source>
        <dbReference type="ARBA" id="ARBA00022597"/>
    </source>
</evidence>